<keyword evidence="2" id="KW-0812">Transmembrane</keyword>
<dbReference type="AlphaFoldDB" id="A0A4Y7KEB5"/>
<evidence type="ECO:0000313" key="4">
    <source>
        <dbReference type="Proteomes" id="UP000316621"/>
    </source>
</evidence>
<proteinExistence type="predicted"/>
<dbReference type="PANTHER" id="PTHR36757:SF1">
    <property type="entry name" value="GENOME ASSEMBLY, CHROMOSOME: A04"/>
    <property type="match status" value="1"/>
</dbReference>
<dbReference type="PANTHER" id="PTHR36757">
    <property type="entry name" value="BNAANNG22500D PROTEIN"/>
    <property type="match status" value="1"/>
</dbReference>
<name>A0A4Y7KEB5_PAPSO</name>
<accession>A0A4Y7KEB5</accession>
<gene>
    <name evidence="3" type="ORF">C5167_034365</name>
</gene>
<evidence type="ECO:0000313" key="3">
    <source>
        <dbReference type="EMBL" id="RZC71186.1"/>
    </source>
</evidence>
<dbReference type="EMBL" id="CM010721">
    <property type="protein sequence ID" value="RZC71186.1"/>
    <property type="molecule type" value="Genomic_DNA"/>
</dbReference>
<feature type="compositionally biased region" description="Polar residues" evidence="1">
    <location>
        <begin position="238"/>
        <end position="254"/>
    </location>
</feature>
<feature type="compositionally biased region" description="Low complexity" evidence="1">
    <location>
        <begin position="330"/>
        <end position="358"/>
    </location>
</feature>
<evidence type="ECO:0000256" key="1">
    <source>
        <dbReference type="SAM" id="MobiDB-lite"/>
    </source>
</evidence>
<dbReference type="STRING" id="3469.A0A4Y7KEB5"/>
<keyword evidence="2" id="KW-0472">Membrane</keyword>
<organism evidence="3 4">
    <name type="scientific">Papaver somniferum</name>
    <name type="common">Opium poppy</name>
    <dbReference type="NCBI Taxonomy" id="3469"/>
    <lineage>
        <taxon>Eukaryota</taxon>
        <taxon>Viridiplantae</taxon>
        <taxon>Streptophyta</taxon>
        <taxon>Embryophyta</taxon>
        <taxon>Tracheophyta</taxon>
        <taxon>Spermatophyta</taxon>
        <taxon>Magnoliopsida</taxon>
        <taxon>Ranunculales</taxon>
        <taxon>Papaveraceae</taxon>
        <taxon>Papaveroideae</taxon>
        <taxon>Papaver</taxon>
    </lineage>
</organism>
<keyword evidence="2" id="KW-1133">Transmembrane helix</keyword>
<keyword evidence="4" id="KW-1185">Reference proteome</keyword>
<sequence length="405" mass="44308">MPFLCMWYGGRSRSRRAIVKHVFVTTTFTRRRMPMTNKAAIGSSLNFTGLTILVYSVSLHHSMGMPSPPFLLVNTASSVDKNGRPPAHTRNALQLTSIIRTDVRKSFSKWYLLLVGQQARCCDLGRKSPGFIMSPRISFSHNLYQNDVLQIESPHHQQQSHQHLRSDDSLLLEPNFDFCISSDSFIQESSSSADELFSDGKLLPLLLKQKLLPSPQQNSQSHYDPPPPATAAATVTTLETDSTNSSLETDSSTEPDCKEETITEKSSLSSSSTASSNSKSFWGFKRSSSCGNGYKKSLICSLSILPRSNSTGSAPNLKSKETQKQKLQKSKSAYSSSSSGSSLSNSSSSSCQKPPLKKNYGGYNSINGGRMNPAHNVPPPYIPGNLFGLGSLFTSSNGKDKNRKK</sequence>
<evidence type="ECO:0000256" key="2">
    <source>
        <dbReference type="SAM" id="Phobius"/>
    </source>
</evidence>
<feature type="compositionally biased region" description="Low complexity" evidence="1">
    <location>
        <begin position="264"/>
        <end position="280"/>
    </location>
</feature>
<feature type="region of interest" description="Disordered" evidence="1">
    <location>
        <begin position="310"/>
        <end position="381"/>
    </location>
</feature>
<feature type="transmembrane region" description="Helical" evidence="2">
    <location>
        <begin position="39"/>
        <end position="58"/>
    </location>
</feature>
<reference evidence="3 4" key="1">
    <citation type="journal article" date="2018" name="Science">
        <title>The opium poppy genome and morphinan production.</title>
        <authorList>
            <person name="Guo L."/>
            <person name="Winzer T."/>
            <person name="Yang X."/>
            <person name="Li Y."/>
            <person name="Ning Z."/>
            <person name="He Z."/>
            <person name="Teodor R."/>
            <person name="Lu Y."/>
            <person name="Bowser T.A."/>
            <person name="Graham I.A."/>
            <person name="Ye K."/>
        </authorList>
    </citation>
    <scope>NUCLEOTIDE SEQUENCE [LARGE SCALE GENOMIC DNA]</scope>
    <source>
        <strain evidence="4">cv. HN1</strain>
        <tissue evidence="3">Leaves</tissue>
    </source>
</reference>
<feature type="region of interest" description="Disordered" evidence="1">
    <location>
        <begin position="238"/>
        <end position="280"/>
    </location>
</feature>
<dbReference type="Proteomes" id="UP000316621">
    <property type="component" value="Chromosome 7"/>
</dbReference>
<protein>
    <submittedName>
        <fullName evidence="3">Uncharacterized protein</fullName>
    </submittedName>
</protein>
<dbReference type="Gramene" id="RZC71186">
    <property type="protein sequence ID" value="RZC71186"/>
    <property type="gene ID" value="C5167_034365"/>
</dbReference>